<sequence>MRRELIAAVLACAMPAWAGEAPLAVQGQAAYYGVTLPLAVLAQTRQADLVDIRVLNARGEPVPHAWVEGPAPTVAEAQQHTVPFFQAPAAASATTASQQGGWILDLRKVTGAMLELRLSVAPGTHGVYSFAIEASDDLQRWRVLDGAAQLLSLQHQGRRLEHTSFDLAGVHARYLRLRPQAGSPVPPLNGAQVRSVTHDQPVPPLQWSEPIGPTQCTAQYCDYAVPRHLPLERLEWQLSAANTLAPVDLLVQYERGDATSTPQHSRRHRLRDQLRGVRHKDAPVDPASTWSPLLRTTAYWLRLPEGELRSPALRLDAGAVTQLRVQPVGGMVQLGSQPPTIRIGAQAARLVFLAREPAPYRLAWGGEAAPATSLGQLMPTRKAHDPLPVDTATVVMTPAPAAAPVAPEASVAPAAPAPSRKLWLWGVLLAALSVMGVMAWQLLRPAKTG</sequence>
<protein>
    <submittedName>
        <fullName evidence="3">DUF3999 family protein</fullName>
    </submittedName>
</protein>
<accession>A0ABZ0CZ98</accession>
<evidence type="ECO:0000256" key="2">
    <source>
        <dbReference type="SAM" id="SignalP"/>
    </source>
</evidence>
<gene>
    <name evidence="3" type="ORF">RXV79_09610</name>
</gene>
<name>A0ABZ0CZ98_9BURK</name>
<reference evidence="3 4" key="1">
    <citation type="submission" date="2023-10" db="EMBL/GenBank/DDBJ databases">
        <title>Bacteria for the degradation of biodegradable plastic PBAT(Polybutylene adipate terephthalate).</title>
        <authorList>
            <person name="Weon H.-Y."/>
            <person name="Yeon J."/>
        </authorList>
    </citation>
    <scope>NUCLEOTIDE SEQUENCE [LARGE SCALE GENOMIC DNA]</scope>
    <source>
        <strain evidence="3 4">SBD 7-3</strain>
    </source>
</reference>
<dbReference type="InterPro" id="IPR025060">
    <property type="entry name" value="DUF3999"/>
</dbReference>
<keyword evidence="4" id="KW-1185">Reference proteome</keyword>
<dbReference type="Proteomes" id="UP001303946">
    <property type="component" value="Chromosome"/>
</dbReference>
<keyword evidence="1" id="KW-1133">Transmembrane helix</keyword>
<dbReference type="RefSeq" id="WP_316703207.1">
    <property type="nucleotide sequence ID" value="NZ_CP136336.1"/>
</dbReference>
<organism evidence="3 4">
    <name type="scientific">Piscinibacter gummiphilus</name>
    <dbReference type="NCBI Taxonomy" id="946333"/>
    <lineage>
        <taxon>Bacteria</taxon>
        <taxon>Pseudomonadati</taxon>
        <taxon>Pseudomonadota</taxon>
        <taxon>Betaproteobacteria</taxon>
        <taxon>Burkholderiales</taxon>
        <taxon>Sphaerotilaceae</taxon>
        <taxon>Piscinibacter</taxon>
    </lineage>
</organism>
<evidence type="ECO:0000313" key="4">
    <source>
        <dbReference type="Proteomes" id="UP001303946"/>
    </source>
</evidence>
<keyword evidence="1" id="KW-0472">Membrane</keyword>
<proteinExistence type="predicted"/>
<evidence type="ECO:0000256" key="1">
    <source>
        <dbReference type="SAM" id="Phobius"/>
    </source>
</evidence>
<dbReference type="Pfam" id="PF13163">
    <property type="entry name" value="DUF3999"/>
    <property type="match status" value="1"/>
</dbReference>
<feature type="transmembrane region" description="Helical" evidence="1">
    <location>
        <begin position="422"/>
        <end position="443"/>
    </location>
</feature>
<keyword evidence="1" id="KW-0812">Transmembrane</keyword>
<dbReference type="EMBL" id="CP136336">
    <property type="protein sequence ID" value="WOB10300.1"/>
    <property type="molecule type" value="Genomic_DNA"/>
</dbReference>
<feature type="chain" id="PRO_5047549772" evidence="2">
    <location>
        <begin position="19"/>
        <end position="449"/>
    </location>
</feature>
<feature type="signal peptide" evidence="2">
    <location>
        <begin position="1"/>
        <end position="18"/>
    </location>
</feature>
<evidence type="ECO:0000313" key="3">
    <source>
        <dbReference type="EMBL" id="WOB10300.1"/>
    </source>
</evidence>
<keyword evidence="2" id="KW-0732">Signal</keyword>